<comment type="caution">
    <text evidence="3">The sequence shown here is derived from an EMBL/GenBank/DDBJ whole genome shotgun (WGS) entry which is preliminary data.</text>
</comment>
<reference evidence="3 4" key="1">
    <citation type="submission" date="2019-05" db="EMBL/GenBank/DDBJ databases">
        <title>Mikania micrantha, genome provides insights into the molecular mechanism of rapid growth.</title>
        <authorList>
            <person name="Liu B."/>
        </authorList>
    </citation>
    <scope>NUCLEOTIDE SEQUENCE [LARGE SCALE GENOMIC DNA]</scope>
    <source>
        <strain evidence="3">NLD-2019</strain>
        <tissue evidence="3">Leaf</tissue>
    </source>
</reference>
<keyword evidence="4" id="KW-1185">Reference proteome</keyword>
<sequence length="118" mass="13852">MCEIWNTKDWRKKSTSGKDNRSKTDRGGKTSRHTGGSIGYDEHRLRLAKYLQQMTKVYGLNFTQDDARVWARLHGNGGPKQLQDLKALLEIERKAREELEEQIKKMNEFMKKFTHPDN</sequence>
<evidence type="ECO:0000256" key="1">
    <source>
        <dbReference type="SAM" id="Coils"/>
    </source>
</evidence>
<dbReference type="Proteomes" id="UP000326396">
    <property type="component" value="Linkage Group LG2"/>
</dbReference>
<evidence type="ECO:0000313" key="3">
    <source>
        <dbReference type="EMBL" id="KAD4585597.1"/>
    </source>
</evidence>
<feature type="coiled-coil region" evidence="1">
    <location>
        <begin position="82"/>
        <end position="112"/>
    </location>
</feature>
<organism evidence="3 4">
    <name type="scientific">Mikania micrantha</name>
    <name type="common">bitter vine</name>
    <dbReference type="NCBI Taxonomy" id="192012"/>
    <lineage>
        <taxon>Eukaryota</taxon>
        <taxon>Viridiplantae</taxon>
        <taxon>Streptophyta</taxon>
        <taxon>Embryophyta</taxon>
        <taxon>Tracheophyta</taxon>
        <taxon>Spermatophyta</taxon>
        <taxon>Magnoliopsida</taxon>
        <taxon>eudicotyledons</taxon>
        <taxon>Gunneridae</taxon>
        <taxon>Pentapetalae</taxon>
        <taxon>asterids</taxon>
        <taxon>campanulids</taxon>
        <taxon>Asterales</taxon>
        <taxon>Asteraceae</taxon>
        <taxon>Asteroideae</taxon>
        <taxon>Heliantheae alliance</taxon>
        <taxon>Eupatorieae</taxon>
        <taxon>Mikania</taxon>
    </lineage>
</organism>
<keyword evidence="1" id="KW-0175">Coiled coil</keyword>
<dbReference type="EMBL" id="SZYD01000012">
    <property type="protein sequence ID" value="KAD4585597.1"/>
    <property type="molecule type" value="Genomic_DNA"/>
</dbReference>
<dbReference type="AlphaFoldDB" id="A0A5N6NED9"/>
<gene>
    <name evidence="3" type="ORF">E3N88_23198</name>
</gene>
<evidence type="ECO:0000256" key="2">
    <source>
        <dbReference type="SAM" id="MobiDB-lite"/>
    </source>
</evidence>
<feature type="region of interest" description="Disordered" evidence="2">
    <location>
        <begin position="1"/>
        <end position="38"/>
    </location>
</feature>
<dbReference type="OrthoDB" id="1662253at2759"/>
<evidence type="ECO:0000313" key="4">
    <source>
        <dbReference type="Proteomes" id="UP000326396"/>
    </source>
</evidence>
<protein>
    <submittedName>
        <fullName evidence="3">Uncharacterized protein</fullName>
    </submittedName>
</protein>
<feature type="compositionally biased region" description="Basic and acidic residues" evidence="2">
    <location>
        <begin position="16"/>
        <end position="28"/>
    </location>
</feature>
<name>A0A5N6NED9_9ASTR</name>
<proteinExistence type="predicted"/>
<accession>A0A5N6NED9</accession>